<dbReference type="InterPro" id="IPR005612">
    <property type="entry name" value="CCAAT-binding_factor"/>
</dbReference>
<feature type="compositionally biased region" description="Polar residues" evidence="11">
    <location>
        <begin position="191"/>
        <end position="224"/>
    </location>
</feature>
<comment type="similarity">
    <text evidence="2">Belongs to the CBF/MAK21 family.</text>
</comment>
<evidence type="ECO:0000256" key="7">
    <source>
        <dbReference type="ARBA" id="ARBA00023242"/>
    </source>
</evidence>
<dbReference type="InterPro" id="IPR016024">
    <property type="entry name" value="ARM-type_fold"/>
</dbReference>
<evidence type="ECO:0000256" key="10">
    <source>
        <dbReference type="ARBA" id="ARBA00073389"/>
    </source>
</evidence>
<feature type="region of interest" description="Disordered" evidence="11">
    <location>
        <begin position="1088"/>
        <end position="1111"/>
    </location>
</feature>
<feature type="compositionally biased region" description="Basic and acidic residues" evidence="11">
    <location>
        <begin position="153"/>
        <end position="163"/>
    </location>
</feature>
<keyword evidence="14" id="KW-1185">Reference proteome</keyword>
<dbReference type="PANTHER" id="PTHR12048">
    <property type="entry name" value="CCAAT-BINDING FACTOR-RELATED"/>
    <property type="match status" value="1"/>
</dbReference>
<evidence type="ECO:0000256" key="1">
    <source>
        <dbReference type="ARBA" id="ARBA00004123"/>
    </source>
</evidence>
<protein>
    <recommendedName>
        <fullName evidence="10">CCAAT/enhancer-binding protein zeta</fullName>
    </recommendedName>
    <alternativeName>
        <fullName evidence="8">CCAAT-box-binding transcription factor</fullName>
    </alternativeName>
</protein>
<evidence type="ECO:0000256" key="8">
    <source>
        <dbReference type="ARBA" id="ARBA00031941"/>
    </source>
</evidence>
<comment type="caution">
    <text evidence="13">The sequence shown here is derived from an EMBL/GenBank/DDBJ whole genome shotgun (WGS) entry which is preliminary data.</text>
</comment>
<dbReference type="PANTHER" id="PTHR12048:SF0">
    <property type="entry name" value="CCAAT_ENHANCER-BINDING PROTEIN ZETA"/>
    <property type="match status" value="1"/>
</dbReference>
<evidence type="ECO:0000256" key="6">
    <source>
        <dbReference type="ARBA" id="ARBA00023163"/>
    </source>
</evidence>
<comment type="function">
    <text evidence="9">Stimulates transcription from the HSP70 promoter.</text>
</comment>
<feature type="compositionally biased region" description="Acidic residues" evidence="11">
    <location>
        <begin position="950"/>
        <end position="963"/>
    </location>
</feature>
<evidence type="ECO:0000313" key="14">
    <source>
        <dbReference type="Proteomes" id="UP001066276"/>
    </source>
</evidence>
<organism evidence="13 14">
    <name type="scientific">Pleurodeles waltl</name>
    <name type="common">Iberian ribbed newt</name>
    <dbReference type="NCBI Taxonomy" id="8319"/>
    <lineage>
        <taxon>Eukaryota</taxon>
        <taxon>Metazoa</taxon>
        <taxon>Chordata</taxon>
        <taxon>Craniata</taxon>
        <taxon>Vertebrata</taxon>
        <taxon>Euteleostomi</taxon>
        <taxon>Amphibia</taxon>
        <taxon>Batrachia</taxon>
        <taxon>Caudata</taxon>
        <taxon>Salamandroidea</taxon>
        <taxon>Salamandridae</taxon>
        <taxon>Pleurodelinae</taxon>
        <taxon>Pleurodeles</taxon>
    </lineage>
</organism>
<feature type="region of interest" description="Disordered" evidence="11">
    <location>
        <begin position="926"/>
        <end position="983"/>
    </location>
</feature>
<feature type="region of interest" description="Disordered" evidence="11">
    <location>
        <begin position="114"/>
        <end position="234"/>
    </location>
</feature>
<dbReference type="FunFam" id="1.25.10.10:FF:000805">
    <property type="entry name" value="Similar to transcription factor CBF/MAK21"/>
    <property type="match status" value="1"/>
</dbReference>
<dbReference type="Proteomes" id="UP001066276">
    <property type="component" value="Chromosome 12"/>
</dbReference>
<evidence type="ECO:0000256" key="9">
    <source>
        <dbReference type="ARBA" id="ARBA00058879"/>
    </source>
</evidence>
<feature type="compositionally biased region" description="Basic and acidic residues" evidence="11">
    <location>
        <begin position="717"/>
        <end position="729"/>
    </location>
</feature>
<evidence type="ECO:0000259" key="12">
    <source>
        <dbReference type="Pfam" id="PF03914"/>
    </source>
</evidence>
<keyword evidence="4" id="KW-0805">Transcription regulation</keyword>
<feature type="compositionally biased region" description="Acidic residues" evidence="11">
    <location>
        <begin position="17"/>
        <end position="26"/>
    </location>
</feature>
<evidence type="ECO:0000313" key="13">
    <source>
        <dbReference type="EMBL" id="KAJ1082064.1"/>
    </source>
</evidence>
<keyword evidence="3" id="KW-0597">Phosphoprotein</keyword>
<dbReference type="InterPro" id="IPR040155">
    <property type="entry name" value="CEBPZ/Mak21-like"/>
</dbReference>
<feature type="compositionally biased region" description="Acidic residues" evidence="11">
    <location>
        <begin position="970"/>
        <end position="980"/>
    </location>
</feature>
<dbReference type="SUPFAM" id="SSF48371">
    <property type="entry name" value="ARM repeat"/>
    <property type="match status" value="1"/>
</dbReference>
<dbReference type="AlphaFoldDB" id="A0AAV7KUT1"/>
<evidence type="ECO:0000256" key="4">
    <source>
        <dbReference type="ARBA" id="ARBA00023015"/>
    </source>
</evidence>
<accession>A0AAV7KUT1</accession>
<sequence>MGPLRAAKVPTGSNMSSDEEQPEEADMEKGERGNQGQGSKEGAQAEDGFSLEEVLRLGGTKQDFIMLAGLGDPDELVDGGKKGAIDDLKPGELETFIRGLGIGRVPESCRLQVDEGPGVEGSEVATKQNQVATVKKKGRESTEPGSKVAPMNKKHENAPDQKNKSPTASKGAPRIMGEDAPFLKPKISGQMAEQTNLSEKTSSQPNKNFKQQPLQLNEVSSTSETAKRTARQDTFQFHPRPILLVKPGGKWYDMEYAKEITSQPQDTVQVSSYKALAQKLYEHEADLYRSKKDPQKGAGYAWMKTVVSSGTLADRMAAMTLLIQDAAVHTLTFIETLVNLIKKKSSRRQCLMALDTFKELLLSDLLPDHRKLVPFSQHPFDKLEKMSSGNRDARDRRLILWYFEHQLKHQVAEFVHALETLSHDNLLATKTRALTVAHELLCTKPEEEKALLVQLVNKLGDPQFRVATKATYLLEMLVQKHPNMKGVVCYEVERLLYRPNISQKAQYYGICFLNQTILSHDERDLANNLITVYFCFFRSCVKKKDMESKMLRALLSGVNRAFPYANIGSEKVTEQLNTLFKMVHHVNFNTSVQIFMLLFQVMDSQQTVSHRYYAALYKKLLDPDLAHCSKQSMFLNLVYKSMKADVELRRVKAFMKRLLQVTCGSMAPFICGALYLVSEILRLKPALRALLQEQGESDEEEHFEDLEDDENEPVDDQGVKQKKETKRDSLNSGGFTTPTSWVHLQTLKGGRSSSIYDPLNRNPLFCGADRTSLWELRKLSEHFHPSVAHFAKTILDGNSIQYTGDPLQDFTLMRFLDRFVYRNPKQQNNKENRPGAAMRPKKKVYMNSVQTHAVNSKEFLDREESQIPVEEVFFHRFYRKAASEKKKQRLDEDAIEDVDDDEFERVLDSFEGDAFGVSLSDNLDFASNVSKNPKGSKKRGGDAGSSSDSEFGDDEDGDLDDEVISLGSMDNEDFGEDVGEEAGAFVDIGDDEESDVVDLPSQVYKVGSKAGKRKKTESVPVAAAKHRKKQFKGESMLSAAAEEFGSLLDENSGAKFDTIGMNAMANKENASMKQLKWEAERDSWLNKKNFRSKGKKFSQRKPHRKIPGKRK</sequence>
<feature type="domain" description="CCAAT-binding factor" evidence="12">
    <location>
        <begin position="591"/>
        <end position="791"/>
    </location>
</feature>
<feature type="compositionally biased region" description="Acidic residues" evidence="11">
    <location>
        <begin position="698"/>
        <end position="715"/>
    </location>
</feature>
<evidence type="ECO:0000256" key="5">
    <source>
        <dbReference type="ARBA" id="ARBA00023159"/>
    </source>
</evidence>
<dbReference type="Pfam" id="PF03914">
    <property type="entry name" value="CBF"/>
    <property type="match status" value="1"/>
</dbReference>
<evidence type="ECO:0000256" key="3">
    <source>
        <dbReference type="ARBA" id="ARBA00022553"/>
    </source>
</evidence>
<reference evidence="13" key="1">
    <citation type="journal article" date="2022" name="bioRxiv">
        <title>Sequencing and chromosome-scale assembly of the giantPleurodeles waltlgenome.</title>
        <authorList>
            <person name="Brown T."/>
            <person name="Elewa A."/>
            <person name="Iarovenko S."/>
            <person name="Subramanian E."/>
            <person name="Araus A.J."/>
            <person name="Petzold A."/>
            <person name="Susuki M."/>
            <person name="Suzuki K.-i.T."/>
            <person name="Hayashi T."/>
            <person name="Toyoda A."/>
            <person name="Oliveira C."/>
            <person name="Osipova E."/>
            <person name="Leigh N.D."/>
            <person name="Simon A."/>
            <person name="Yun M.H."/>
        </authorList>
    </citation>
    <scope>NUCLEOTIDE SEQUENCE</scope>
    <source>
        <strain evidence="13">20211129_DDA</strain>
        <tissue evidence="13">Liver</tissue>
    </source>
</reference>
<name>A0AAV7KUT1_PLEWA</name>
<keyword evidence="5" id="KW-0010">Activator</keyword>
<proteinExistence type="inferred from homology"/>
<feature type="region of interest" description="Disordered" evidence="11">
    <location>
        <begin position="1007"/>
        <end position="1026"/>
    </location>
</feature>
<feature type="region of interest" description="Disordered" evidence="11">
    <location>
        <begin position="1"/>
        <end position="50"/>
    </location>
</feature>
<evidence type="ECO:0000256" key="11">
    <source>
        <dbReference type="SAM" id="MobiDB-lite"/>
    </source>
</evidence>
<gene>
    <name evidence="13" type="ORF">NDU88_002234</name>
</gene>
<dbReference type="EMBL" id="JANPWB010000016">
    <property type="protein sequence ID" value="KAJ1082064.1"/>
    <property type="molecule type" value="Genomic_DNA"/>
</dbReference>
<keyword evidence="7" id="KW-0539">Nucleus</keyword>
<evidence type="ECO:0000256" key="2">
    <source>
        <dbReference type="ARBA" id="ARBA00007797"/>
    </source>
</evidence>
<comment type="subcellular location">
    <subcellularLocation>
        <location evidence="1">Nucleus</location>
    </subcellularLocation>
</comment>
<dbReference type="GO" id="GO:0005634">
    <property type="term" value="C:nucleus"/>
    <property type="evidence" value="ECO:0007669"/>
    <property type="project" value="UniProtKB-SubCell"/>
</dbReference>
<feature type="region of interest" description="Disordered" evidence="11">
    <location>
        <begin position="698"/>
        <end position="734"/>
    </location>
</feature>
<keyword evidence="6" id="KW-0804">Transcription</keyword>